<organism evidence="2 3">
    <name type="scientific">Labeo rohita</name>
    <name type="common">Indian major carp</name>
    <name type="synonym">Cyprinus rohita</name>
    <dbReference type="NCBI Taxonomy" id="84645"/>
    <lineage>
        <taxon>Eukaryota</taxon>
        <taxon>Metazoa</taxon>
        <taxon>Chordata</taxon>
        <taxon>Craniata</taxon>
        <taxon>Vertebrata</taxon>
        <taxon>Euteleostomi</taxon>
        <taxon>Actinopterygii</taxon>
        <taxon>Neopterygii</taxon>
        <taxon>Teleostei</taxon>
        <taxon>Ostariophysi</taxon>
        <taxon>Cypriniformes</taxon>
        <taxon>Cyprinidae</taxon>
        <taxon>Labeoninae</taxon>
        <taxon>Labeonini</taxon>
        <taxon>Labeo</taxon>
    </lineage>
</organism>
<feature type="compositionally biased region" description="Low complexity" evidence="1">
    <location>
        <begin position="39"/>
        <end position="57"/>
    </location>
</feature>
<accession>A0A498P1I7</accession>
<gene>
    <name evidence="2" type="ORF">ROHU_001078</name>
</gene>
<evidence type="ECO:0000256" key="1">
    <source>
        <dbReference type="SAM" id="MobiDB-lite"/>
    </source>
</evidence>
<proteinExistence type="predicted"/>
<dbReference type="AlphaFoldDB" id="A0A498P1I7"/>
<feature type="region of interest" description="Disordered" evidence="1">
    <location>
        <begin position="1"/>
        <end position="80"/>
    </location>
</feature>
<dbReference type="EMBL" id="QBIY01004814">
    <property type="protein sequence ID" value="RXN38472.1"/>
    <property type="molecule type" value="Genomic_DNA"/>
</dbReference>
<dbReference type="Proteomes" id="UP000290572">
    <property type="component" value="Unassembled WGS sequence"/>
</dbReference>
<name>A0A498P1I7_LABRO</name>
<feature type="compositionally biased region" description="Polar residues" evidence="1">
    <location>
        <begin position="10"/>
        <end position="22"/>
    </location>
</feature>
<keyword evidence="3" id="KW-1185">Reference proteome</keyword>
<protein>
    <submittedName>
        <fullName evidence="2">Calcium calmodulin-dependent 3, 5-cyclic nucleotide phosphodiesterase 1A-like protein</fullName>
    </submittedName>
</protein>
<sequence length="80" mass="8570">MSDLEEEPIRNTQVTLSRSSPARGSHDSESKSLNELNNTDSTHSSQDSLDQSSQSPTEGPGDGSPEEHSSETLPWNGKSA</sequence>
<reference evidence="2 3" key="1">
    <citation type="submission" date="2018-03" db="EMBL/GenBank/DDBJ databases">
        <title>Draft genome sequence of Rohu Carp (Labeo rohita).</title>
        <authorList>
            <person name="Das P."/>
            <person name="Kushwaha B."/>
            <person name="Joshi C.G."/>
            <person name="Kumar D."/>
            <person name="Nagpure N.S."/>
            <person name="Sahoo L."/>
            <person name="Das S.P."/>
            <person name="Bit A."/>
            <person name="Patnaik S."/>
            <person name="Meher P.K."/>
            <person name="Jayasankar P."/>
            <person name="Koringa P.G."/>
            <person name="Patel N.V."/>
            <person name="Hinsu A.T."/>
            <person name="Kumar R."/>
            <person name="Pandey M."/>
            <person name="Agarwal S."/>
            <person name="Srivastava S."/>
            <person name="Singh M."/>
            <person name="Iquebal M.A."/>
            <person name="Jaiswal S."/>
            <person name="Angadi U.B."/>
            <person name="Kumar N."/>
            <person name="Raza M."/>
            <person name="Shah T.M."/>
            <person name="Rai A."/>
            <person name="Jena J.K."/>
        </authorList>
    </citation>
    <scope>NUCLEOTIDE SEQUENCE [LARGE SCALE GENOMIC DNA]</scope>
    <source>
        <strain evidence="2">DASCIFA01</strain>
        <tissue evidence="2">Testis</tissue>
    </source>
</reference>
<evidence type="ECO:0000313" key="3">
    <source>
        <dbReference type="Proteomes" id="UP000290572"/>
    </source>
</evidence>
<evidence type="ECO:0000313" key="2">
    <source>
        <dbReference type="EMBL" id="RXN38472.1"/>
    </source>
</evidence>
<comment type="caution">
    <text evidence="2">The sequence shown here is derived from an EMBL/GenBank/DDBJ whole genome shotgun (WGS) entry which is preliminary data.</text>
</comment>